<evidence type="ECO:0000256" key="1">
    <source>
        <dbReference type="ARBA" id="ARBA00023125"/>
    </source>
</evidence>
<feature type="non-terminal residue" evidence="3">
    <location>
        <position position="77"/>
    </location>
</feature>
<gene>
    <name evidence="3" type="ORF">METZ01_LOCUS346956</name>
</gene>
<dbReference type="EMBL" id="UINC01119941">
    <property type="protein sequence ID" value="SVC94102.1"/>
    <property type="molecule type" value="Genomic_DNA"/>
</dbReference>
<dbReference type="GO" id="GO:0003677">
    <property type="term" value="F:DNA binding"/>
    <property type="evidence" value="ECO:0007669"/>
    <property type="project" value="UniProtKB-KW"/>
</dbReference>
<dbReference type="GO" id="GO:0015074">
    <property type="term" value="P:DNA integration"/>
    <property type="evidence" value="ECO:0007669"/>
    <property type="project" value="InterPro"/>
</dbReference>
<keyword evidence="1" id="KW-0238">DNA-binding</keyword>
<sequence>MEISRGYDLFLTDRRVSGCRESTLRFYEYVIGKFLRYIKENNLDLSVESIHQHILPFFSHLQQQNLSSSTYHSLFRG</sequence>
<name>A0A382RA57_9ZZZZ</name>
<proteinExistence type="predicted"/>
<organism evidence="3">
    <name type="scientific">marine metagenome</name>
    <dbReference type="NCBI Taxonomy" id="408172"/>
    <lineage>
        <taxon>unclassified sequences</taxon>
        <taxon>metagenomes</taxon>
        <taxon>ecological metagenomes</taxon>
    </lineage>
</organism>
<dbReference type="Gene3D" id="1.10.150.130">
    <property type="match status" value="1"/>
</dbReference>
<evidence type="ECO:0000313" key="3">
    <source>
        <dbReference type="EMBL" id="SVC94102.1"/>
    </source>
</evidence>
<dbReference type="AlphaFoldDB" id="A0A382RA57"/>
<feature type="domain" description="Integrase SAM-like N-terminal" evidence="2">
    <location>
        <begin position="8"/>
        <end position="73"/>
    </location>
</feature>
<evidence type="ECO:0000259" key="2">
    <source>
        <dbReference type="Pfam" id="PF13495"/>
    </source>
</evidence>
<dbReference type="InterPro" id="IPR010998">
    <property type="entry name" value="Integrase_recombinase_N"/>
</dbReference>
<protein>
    <recommendedName>
        <fullName evidence="2">Integrase SAM-like N-terminal domain-containing protein</fullName>
    </recommendedName>
</protein>
<dbReference type="Pfam" id="PF13495">
    <property type="entry name" value="Phage_int_SAM_4"/>
    <property type="match status" value="1"/>
</dbReference>
<accession>A0A382RA57</accession>
<reference evidence="3" key="1">
    <citation type="submission" date="2018-05" db="EMBL/GenBank/DDBJ databases">
        <authorList>
            <person name="Lanie J.A."/>
            <person name="Ng W.-L."/>
            <person name="Kazmierczak K.M."/>
            <person name="Andrzejewski T.M."/>
            <person name="Davidsen T.M."/>
            <person name="Wayne K.J."/>
            <person name="Tettelin H."/>
            <person name="Glass J.I."/>
            <person name="Rusch D."/>
            <person name="Podicherti R."/>
            <person name="Tsui H.-C.T."/>
            <person name="Winkler M.E."/>
        </authorList>
    </citation>
    <scope>NUCLEOTIDE SEQUENCE</scope>
</reference>
<dbReference type="InterPro" id="IPR004107">
    <property type="entry name" value="Integrase_SAM-like_N"/>
</dbReference>